<evidence type="ECO:0000313" key="2">
    <source>
        <dbReference type="Proteomes" id="UP000789920"/>
    </source>
</evidence>
<sequence length="46" mass="4993">GSYRTVDLSIVLEIEKTPAVALLLVIVIKKILVTISVSEIAKLVMI</sequence>
<evidence type="ECO:0000313" key="1">
    <source>
        <dbReference type="EMBL" id="CAG8823602.1"/>
    </source>
</evidence>
<proteinExistence type="predicted"/>
<name>A0ACA9S3Y4_9GLOM</name>
<dbReference type="EMBL" id="CAJVQC010087751">
    <property type="protein sequence ID" value="CAG8823602.1"/>
    <property type="molecule type" value="Genomic_DNA"/>
</dbReference>
<gene>
    <name evidence="1" type="ORF">RPERSI_LOCUS26060</name>
</gene>
<reference evidence="1" key="1">
    <citation type="submission" date="2021-06" db="EMBL/GenBank/DDBJ databases">
        <authorList>
            <person name="Kallberg Y."/>
            <person name="Tangrot J."/>
            <person name="Rosling A."/>
        </authorList>
    </citation>
    <scope>NUCLEOTIDE SEQUENCE</scope>
    <source>
        <strain evidence="1">MA461A</strain>
    </source>
</reference>
<protein>
    <submittedName>
        <fullName evidence="1">13709_t:CDS:1</fullName>
    </submittedName>
</protein>
<dbReference type="Proteomes" id="UP000789920">
    <property type="component" value="Unassembled WGS sequence"/>
</dbReference>
<feature type="non-terminal residue" evidence="1">
    <location>
        <position position="1"/>
    </location>
</feature>
<accession>A0ACA9S3Y4</accession>
<organism evidence="1 2">
    <name type="scientific">Racocetra persica</name>
    <dbReference type="NCBI Taxonomy" id="160502"/>
    <lineage>
        <taxon>Eukaryota</taxon>
        <taxon>Fungi</taxon>
        <taxon>Fungi incertae sedis</taxon>
        <taxon>Mucoromycota</taxon>
        <taxon>Glomeromycotina</taxon>
        <taxon>Glomeromycetes</taxon>
        <taxon>Diversisporales</taxon>
        <taxon>Gigasporaceae</taxon>
        <taxon>Racocetra</taxon>
    </lineage>
</organism>
<feature type="non-terminal residue" evidence="1">
    <location>
        <position position="46"/>
    </location>
</feature>
<keyword evidence="2" id="KW-1185">Reference proteome</keyword>
<comment type="caution">
    <text evidence="1">The sequence shown here is derived from an EMBL/GenBank/DDBJ whole genome shotgun (WGS) entry which is preliminary data.</text>
</comment>